<dbReference type="Proteomes" id="UP001196413">
    <property type="component" value="Unassembled WGS sequence"/>
</dbReference>
<evidence type="ECO:0000313" key="1">
    <source>
        <dbReference type="EMBL" id="KAJ1357047.1"/>
    </source>
</evidence>
<organism evidence="1 2">
    <name type="scientific">Parelaphostrongylus tenuis</name>
    <name type="common">Meningeal worm</name>
    <dbReference type="NCBI Taxonomy" id="148309"/>
    <lineage>
        <taxon>Eukaryota</taxon>
        <taxon>Metazoa</taxon>
        <taxon>Ecdysozoa</taxon>
        <taxon>Nematoda</taxon>
        <taxon>Chromadorea</taxon>
        <taxon>Rhabditida</taxon>
        <taxon>Rhabditina</taxon>
        <taxon>Rhabditomorpha</taxon>
        <taxon>Strongyloidea</taxon>
        <taxon>Metastrongylidae</taxon>
        <taxon>Parelaphostrongylus</taxon>
    </lineage>
</organism>
<keyword evidence="2" id="KW-1185">Reference proteome</keyword>
<comment type="caution">
    <text evidence="1">The sequence shown here is derived from an EMBL/GenBank/DDBJ whole genome shotgun (WGS) entry which is preliminary data.</text>
</comment>
<dbReference type="EMBL" id="JAHQIW010003011">
    <property type="protein sequence ID" value="KAJ1357047.1"/>
    <property type="molecule type" value="Genomic_DNA"/>
</dbReference>
<reference evidence="1" key="1">
    <citation type="submission" date="2021-06" db="EMBL/GenBank/DDBJ databases">
        <title>Parelaphostrongylus tenuis whole genome reference sequence.</title>
        <authorList>
            <person name="Garwood T.J."/>
            <person name="Larsen P.A."/>
            <person name="Fountain-Jones N.M."/>
            <person name="Garbe J.R."/>
            <person name="Macchietto M.G."/>
            <person name="Kania S.A."/>
            <person name="Gerhold R.W."/>
            <person name="Richards J.E."/>
            <person name="Wolf T.M."/>
        </authorList>
    </citation>
    <scope>NUCLEOTIDE SEQUENCE</scope>
    <source>
        <strain evidence="1">MNPRO001-30</strain>
        <tissue evidence="1">Meninges</tissue>
    </source>
</reference>
<evidence type="ECO:0000313" key="2">
    <source>
        <dbReference type="Proteomes" id="UP001196413"/>
    </source>
</evidence>
<proteinExistence type="predicted"/>
<protein>
    <submittedName>
        <fullName evidence="1">Uncharacterized protein</fullName>
    </submittedName>
</protein>
<gene>
    <name evidence="1" type="ORF">KIN20_015070</name>
</gene>
<dbReference type="AlphaFoldDB" id="A0AAD5MEC9"/>
<name>A0AAD5MEC9_PARTN</name>
<accession>A0AAD5MEC9</accession>
<sequence>MTMVQSAVETTFLLDHIFSSDGFNAVKQMEQVSNIRNPKGIIGGDSNTRILSRKNFLDTLWLMLVICIQDNEIRALSAATV</sequence>